<dbReference type="SMART" id="SM00494">
    <property type="entry name" value="ChtBD2"/>
    <property type="match status" value="9"/>
</dbReference>
<evidence type="ECO:0000256" key="3">
    <source>
        <dbReference type="ARBA" id="ARBA00022669"/>
    </source>
</evidence>
<evidence type="ECO:0000256" key="5">
    <source>
        <dbReference type="ARBA" id="ARBA00022737"/>
    </source>
</evidence>
<dbReference type="EC" id="3.2.1.14" evidence="2"/>
<keyword evidence="5" id="KW-0677">Repeat</keyword>
<comment type="caution">
    <text evidence="10">The sequence shown here is derived from an EMBL/GenBank/DDBJ whole genome shotgun (WGS) entry which is preliminary data.</text>
</comment>
<evidence type="ECO:0000256" key="8">
    <source>
        <dbReference type="ARBA" id="ARBA00023180"/>
    </source>
</evidence>
<dbReference type="InterPro" id="IPR002557">
    <property type="entry name" value="Chitin-bd_dom"/>
</dbReference>
<evidence type="ECO:0000313" key="11">
    <source>
        <dbReference type="Proteomes" id="UP001166052"/>
    </source>
</evidence>
<dbReference type="EMBL" id="JAAWVN010023750">
    <property type="protein sequence ID" value="MBN3293887.1"/>
    <property type="molecule type" value="Genomic_DNA"/>
</dbReference>
<feature type="domain" description="Chitin-binding type-2" evidence="9">
    <location>
        <begin position="329"/>
        <end position="377"/>
    </location>
</feature>
<keyword evidence="11" id="KW-1185">Reference proteome</keyword>
<sequence>MEGKILLTGPRVCAAPTSSCQSKSNGNYAVPNNSSAYTACCNGNALIKPCPETLVFNEQANTCVYTCSRSVVTPVSSQNVCTGKVNGNYRNTADDSSYISCSNGIPNVMKCPANLVFNDNGYCDWPATSNFCKCKKNGNYENPSNVNTYFACSNGYTYVMPCPSNLVYNAYKDQCDWQGFIACYRELTFVQSCYAGLVYDAASNQCNWPVRQISSIYSFCSGRANGNYPNSADYYSYISCSNELTYIMPCPAGLIYNPAKDQCDWTGPFYIGCSYCSDKSNGHYGHPIREDSYFSCIDQYSYLMSCPYGITYDRTTRWCSPQGQSVSRQNICTGKVDGNYRNKADDSSYISCSNGIPNVMKCPANLVFNDKGYCDWPATGNFCKCKKNGNYANPSNVNTYFACSNGYTNVMPCPSNLVYNAYKDQCDWPGSGSFCIGKQDGNYANPSNSSTYIACSNQYTYVMPCYPGLVYNAAKDWCDWPSSPVTSAPSSCGCQISTSFCRTKASGNYAISSCSRSFIMCSNGLTYITPCPSNLIFNDIFKEQFAVTIETELKATAQIIHDKLSHSINEVVSGAQAEECVRERGKVFQISLTLLVDEAVRSIVDALRSRFAYFVDDHCSDYLLEMSKKDKEITKLKLQGRLFQDEMKTALQHIRQADSIFVQCLSRSTCDTRSNAAKEERDAGWLENRHSAMQFGGNQAMGMVTDEGEIFPSTKDELHTSNKQSEKMSKTVSIEDIHSGFFGITVTQNVKEHDALQIGDTDIYFPDPKQTEATAKESEHLKFCIKQEQLSACENNPLHINEEASEEAFVKVKEEDVEQDIDQTTEQNLNASNYSGATELENLELRHSFSQGNSLLSDNDNLEFQEREKSNEIVTTMPQENISVTSQHTASKFN</sequence>
<dbReference type="Proteomes" id="UP001166052">
    <property type="component" value="Unassembled WGS sequence"/>
</dbReference>
<evidence type="ECO:0000256" key="6">
    <source>
        <dbReference type="ARBA" id="ARBA00023024"/>
    </source>
</evidence>
<comment type="catalytic activity">
    <reaction evidence="1">
        <text>Random endo-hydrolysis of N-acetyl-beta-D-glucosaminide (1-&gt;4)-beta-linkages in chitin and chitodextrins.</text>
        <dbReference type="EC" id="3.2.1.14"/>
    </reaction>
</comment>
<feature type="non-terminal residue" evidence="10">
    <location>
        <position position="894"/>
    </location>
</feature>
<feature type="non-terminal residue" evidence="10">
    <location>
        <position position="1"/>
    </location>
</feature>
<name>A0ABS2Z6S4_POLSE</name>
<dbReference type="Pfam" id="PF01607">
    <property type="entry name" value="CBM_14"/>
    <property type="match status" value="9"/>
</dbReference>
<gene>
    <name evidence="10" type="primary">Cpg2</name>
    <name evidence="10" type="ORF">GTO92_0007695</name>
</gene>
<keyword evidence="7" id="KW-1015">Disulfide bond</keyword>
<keyword evidence="3" id="KW-0147">Chitin-binding</keyword>
<dbReference type="InterPro" id="IPR051940">
    <property type="entry name" value="Chitin_bind-dev_reg"/>
</dbReference>
<feature type="domain" description="Chitin-binding type-2" evidence="9">
    <location>
        <begin position="380"/>
        <end position="437"/>
    </location>
</feature>
<dbReference type="PROSITE" id="PS50940">
    <property type="entry name" value="CHIT_BIND_II"/>
    <property type="match status" value="7"/>
</dbReference>
<organism evidence="10 11">
    <name type="scientific">Polypterus senegalus</name>
    <name type="common">Senegal bichir</name>
    <dbReference type="NCBI Taxonomy" id="55291"/>
    <lineage>
        <taxon>Eukaryota</taxon>
        <taxon>Metazoa</taxon>
        <taxon>Chordata</taxon>
        <taxon>Craniata</taxon>
        <taxon>Vertebrata</taxon>
        <taxon>Euteleostomi</taxon>
        <taxon>Actinopterygii</taxon>
        <taxon>Polypteriformes</taxon>
        <taxon>Polypteridae</taxon>
        <taxon>Polypterus</taxon>
    </lineage>
</organism>
<keyword evidence="8" id="KW-0325">Glycoprotein</keyword>
<dbReference type="SUPFAM" id="SSF57625">
    <property type="entry name" value="Invertebrate chitin-binding proteins"/>
    <property type="match status" value="10"/>
</dbReference>
<keyword evidence="6" id="KW-0146">Chitin degradation</keyword>
<feature type="domain" description="Chitin-binding type-2" evidence="9">
    <location>
        <begin position="78"/>
        <end position="126"/>
    </location>
</feature>
<evidence type="ECO:0000313" key="10">
    <source>
        <dbReference type="EMBL" id="MBN3293887.1"/>
    </source>
</evidence>
<dbReference type="InterPro" id="IPR036508">
    <property type="entry name" value="Chitin-bd_dom_sf"/>
</dbReference>
<evidence type="ECO:0000256" key="2">
    <source>
        <dbReference type="ARBA" id="ARBA00012729"/>
    </source>
</evidence>
<keyword evidence="4" id="KW-0732">Signal</keyword>
<evidence type="ECO:0000256" key="1">
    <source>
        <dbReference type="ARBA" id="ARBA00000822"/>
    </source>
</evidence>
<evidence type="ECO:0000256" key="7">
    <source>
        <dbReference type="ARBA" id="ARBA00023157"/>
    </source>
</evidence>
<evidence type="ECO:0000256" key="4">
    <source>
        <dbReference type="ARBA" id="ARBA00022729"/>
    </source>
</evidence>
<dbReference type="PANTHER" id="PTHR23301:SF0">
    <property type="entry name" value="CHITIN-BINDING TYPE-2 DOMAIN-CONTAINING PROTEIN-RELATED"/>
    <property type="match status" value="1"/>
</dbReference>
<dbReference type="Gene3D" id="3.20.20.80">
    <property type="entry name" value="Glycosidases"/>
    <property type="match status" value="4"/>
</dbReference>
<feature type="domain" description="Chitin-binding type-2" evidence="9">
    <location>
        <begin position="498"/>
        <end position="538"/>
    </location>
</feature>
<proteinExistence type="predicted"/>
<dbReference type="PANTHER" id="PTHR23301">
    <property type="entry name" value="CHITIN BINDING PERITROPHIN-A"/>
    <property type="match status" value="1"/>
</dbReference>
<protein>
    <recommendedName>
        <fullName evidence="2">chitinase</fullName>
        <ecNumber evidence="2">3.2.1.14</ecNumber>
    </recommendedName>
</protein>
<feature type="domain" description="Chitin-binding type-2" evidence="9">
    <location>
        <begin position="217"/>
        <end position="275"/>
    </location>
</feature>
<feature type="domain" description="Chitin-binding type-2" evidence="9">
    <location>
        <begin position="129"/>
        <end position="185"/>
    </location>
</feature>
<feature type="domain" description="Chitin-binding type-2" evidence="9">
    <location>
        <begin position="17"/>
        <end position="65"/>
    </location>
</feature>
<keyword evidence="6" id="KW-0624">Polysaccharide degradation</keyword>
<evidence type="ECO:0000259" key="9">
    <source>
        <dbReference type="PROSITE" id="PS50940"/>
    </source>
</evidence>
<reference evidence="10" key="1">
    <citation type="journal article" date="2021" name="Cell">
        <title>Tracing the genetic footprints of vertebrate landing in non-teleost ray-finned fishes.</title>
        <authorList>
            <person name="Bi X."/>
            <person name="Wang K."/>
            <person name="Yang L."/>
            <person name="Pan H."/>
            <person name="Jiang H."/>
            <person name="Wei Q."/>
            <person name="Fang M."/>
            <person name="Yu H."/>
            <person name="Zhu C."/>
            <person name="Cai Y."/>
            <person name="He Y."/>
            <person name="Gan X."/>
            <person name="Zeng H."/>
            <person name="Yu D."/>
            <person name="Zhu Y."/>
            <person name="Jiang H."/>
            <person name="Qiu Q."/>
            <person name="Yang H."/>
            <person name="Zhang Y.E."/>
            <person name="Wang W."/>
            <person name="Zhu M."/>
            <person name="He S."/>
            <person name="Zhang G."/>
        </authorList>
    </citation>
    <scope>NUCLEOTIDE SEQUENCE</scope>
    <source>
        <strain evidence="10">Bchr_001</strain>
    </source>
</reference>
<accession>A0ABS2Z6S4</accession>
<keyword evidence="6" id="KW-0119">Carbohydrate metabolism</keyword>
<dbReference type="Gene3D" id="2.170.140.10">
    <property type="entry name" value="Chitin binding domain"/>
    <property type="match status" value="3"/>
</dbReference>